<evidence type="ECO:0000256" key="5">
    <source>
        <dbReference type="ARBA" id="ARBA00023136"/>
    </source>
</evidence>
<accession>A0AA88XTN0</accession>
<dbReference type="Pfam" id="PF03006">
    <property type="entry name" value="HlyIII"/>
    <property type="match status" value="1"/>
</dbReference>
<dbReference type="GO" id="GO:0038023">
    <property type="term" value="F:signaling receptor activity"/>
    <property type="evidence" value="ECO:0007669"/>
    <property type="project" value="TreeGrafter"/>
</dbReference>
<evidence type="ECO:0000256" key="4">
    <source>
        <dbReference type="ARBA" id="ARBA00022989"/>
    </source>
</evidence>
<keyword evidence="4 7" id="KW-1133">Transmembrane helix</keyword>
<organism evidence="8 9">
    <name type="scientific">Pinctada imbricata</name>
    <name type="common">Atlantic pearl-oyster</name>
    <name type="synonym">Pinctada martensii</name>
    <dbReference type="NCBI Taxonomy" id="66713"/>
    <lineage>
        <taxon>Eukaryota</taxon>
        <taxon>Metazoa</taxon>
        <taxon>Spiralia</taxon>
        <taxon>Lophotrochozoa</taxon>
        <taxon>Mollusca</taxon>
        <taxon>Bivalvia</taxon>
        <taxon>Autobranchia</taxon>
        <taxon>Pteriomorphia</taxon>
        <taxon>Pterioida</taxon>
        <taxon>Pterioidea</taxon>
        <taxon>Pteriidae</taxon>
        <taxon>Pinctada</taxon>
    </lineage>
</organism>
<keyword evidence="5 7" id="KW-0472">Membrane</keyword>
<keyword evidence="3 7" id="KW-0812">Transmembrane</keyword>
<dbReference type="InterPro" id="IPR004254">
    <property type="entry name" value="AdipoR/HlyIII-related"/>
</dbReference>
<feature type="transmembrane region" description="Helical" evidence="7">
    <location>
        <begin position="98"/>
        <end position="119"/>
    </location>
</feature>
<feature type="transmembrane region" description="Helical" evidence="7">
    <location>
        <begin position="164"/>
        <end position="183"/>
    </location>
</feature>
<evidence type="ECO:0000256" key="6">
    <source>
        <dbReference type="PIRSR" id="PIRSR604254-1"/>
    </source>
</evidence>
<reference evidence="8" key="1">
    <citation type="submission" date="2019-08" db="EMBL/GenBank/DDBJ databases">
        <title>The improved chromosome-level genome for the pearl oyster Pinctada fucata martensii using PacBio sequencing and Hi-C.</title>
        <authorList>
            <person name="Zheng Z."/>
        </authorList>
    </citation>
    <scope>NUCLEOTIDE SEQUENCE</scope>
    <source>
        <strain evidence="8">ZZ-2019</strain>
        <tissue evidence="8">Adductor muscle</tissue>
    </source>
</reference>
<comment type="subcellular location">
    <subcellularLocation>
        <location evidence="1">Membrane</location>
        <topology evidence="1">Multi-pass membrane protein</topology>
    </subcellularLocation>
</comment>
<feature type="transmembrane region" description="Helical" evidence="7">
    <location>
        <begin position="66"/>
        <end position="86"/>
    </location>
</feature>
<proteinExistence type="inferred from homology"/>
<feature type="binding site" evidence="6">
    <location>
        <position position="240"/>
    </location>
    <ligand>
        <name>Zn(2+)</name>
        <dbReference type="ChEBI" id="CHEBI:29105"/>
    </ligand>
</feature>
<dbReference type="Proteomes" id="UP001186944">
    <property type="component" value="Unassembled WGS sequence"/>
</dbReference>
<feature type="binding site" evidence="6">
    <location>
        <position position="117"/>
    </location>
    <ligand>
        <name>Zn(2+)</name>
        <dbReference type="ChEBI" id="CHEBI:29105"/>
    </ligand>
</feature>
<feature type="binding site" evidence="6">
    <location>
        <position position="236"/>
    </location>
    <ligand>
        <name>Zn(2+)</name>
        <dbReference type="ChEBI" id="CHEBI:29105"/>
    </ligand>
</feature>
<name>A0AA88XTN0_PINIB</name>
<dbReference type="PANTHER" id="PTHR20855:SF92">
    <property type="entry name" value="PROGESTIN AND ADIPOQ RECEPTOR FAMILY MEMBER 3-LIKE"/>
    <property type="match status" value="1"/>
</dbReference>
<dbReference type="AlphaFoldDB" id="A0AA88XTN0"/>
<gene>
    <name evidence="8" type="ORF">FSP39_009889</name>
</gene>
<keyword evidence="6" id="KW-0862">Zinc</keyword>
<feature type="transmembrane region" description="Helical" evidence="7">
    <location>
        <begin position="204"/>
        <end position="221"/>
    </location>
</feature>
<evidence type="ECO:0000313" key="9">
    <source>
        <dbReference type="Proteomes" id="UP001186944"/>
    </source>
</evidence>
<keyword evidence="9" id="KW-1185">Reference proteome</keyword>
<comment type="similarity">
    <text evidence="2">Belongs to the ADIPOR family.</text>
</comment>
<sequence>MMKRVRDLLLSYISDAQHLLHKQRTFKVSEVPVLFREPSVLTGYREMNKPLAYYLLSTFQLHNETLNIWTHLVAFILVIIKLYSAYYALDEYEEYQPVVLGFGICCMFYTSLSTLAHMLQTKSDFMHYTVYHLDFAVIMSWFGCFCSCFAKLKYRRPYPFTRKLWNICSFGTQIVCVFSLVILRYVDCYRDSECTLASLNHHTRVVSLVLLSMFFFCSFIPEKFYPGKFDILGMSHQLFHFTIAVATLEQFDTAIEDIVGHTHNLVSHKPKASYIYASIISYAVLATITVLMLTPRVYKRIEADRVFEEKRK</sequence>
<evidence type="ECO:0000313" key="8">
    <source>
        <dbReference type="EMBL" id="KAK3090187.1"/>
    </source>
</evidence>
<keyword evidence="6" id="KW-0479">Metal-binding</keyword>
<comment type="caution">
    <text evidence="8">The sequence shown here is derived from an EMBL/GenBank/DDBJ whole genome shotgun (WGS) entry which is preliminary data.</text>
</comment>
<feature type="transmembrane region" description="Helical" evidence="7">
    <location>
        <begin position="274"/>
        <end position="293"/>
    </location>
</feature>
<evidence type="ECO:0000256" key="3">
    <source>
        <dbReference type="ARBA" id="ARBA00022692"/>
    </source>
</evidence>
<dbReference type="GO" id="GO:0016020">
    <property type="term" value="C:membrane"/>
    <property type="evidence" value="ECO:0007669"/>
    <property type="project" value="UniProtKB-SubCell"/>
</dbReference>
<dbReference type="PANTHER" id="PTHR20855">
    <property type="entry name" value="ADIPOR/PROGESTIN RECEPTOR-RELATED"/>
    <property type="match status" value="1"/>
</dbReference>
<protein>
    <submittedName>
        <fullName evidence="8">Uncharacterized protein</fullName>
    </submittedName>
</protein>
<dbReference type="GO" id="GO:0046872">
    <property type="term" value="F:metal ion binding"/>
    <property type="evidence" value="ECO:0007669"/>
    <property type="project" value="UniProtKB-KW"/>
</dbReference>
<dbReference type="EMBL" id="VSWD01000010">
    <property type="protein sequence ID" value="KAK3090187.1"/>
    <property type="molecule type" value="Genomic_DNA"/>
</dbReference>
<evidence type="ECO:0000256" key="7">
    <source>
        <dbReference type="SAM" id="Phobius"/>
    </source>
</evidence>
<evidence type="ECO:0000256" key="2">
    <source>
        <dbReference type="ARBA" id="ARBA00007018"/>
    </source>
</evidence>
<feature type="transmembrane region" description="Helical" evidence="7">
    <location>
        <begin position="131"/>
        <end position="152"/>
    </location>
</feature>
<evidence type="ECO:0000256" key="1">
    <source>
        <dbReference type="ARBA" id="ARBA00004141"/>
    </source>
</evidence>